<dbReference type="SUPFAM" id="SSF52540">
    <property type="entry name" value="P-loop containing nucleoside triphosphate hydrolases"/>
    <property type="match status" value="1"/>
</dbReference>
<dbReference type="PANTHER" id="PTHR45775:SF6">
    <property type="entry name" value="RAD, GEM_KIR FAMILY MEMBER 2, ISOFORM C"/>
    <property type="match status" value="1"/>
</dbReference>
<gene>
    <name evidence="4" type="ORF">FBUS_02460</name>
</gene>
<reference evidence="4" key="1">
    <citation type="submission" date="2019-05" db="EMBL/GenBank/DDBJ databases">
        <title>Annotation for the trematode Fasciolopsis buski.</title>
        <authorList>
            <person name="Choi Y.-J."/>
        </authorList>
    </citation>
    <scope>NUCLEOTIDE SEQUENCE</scope>
    <source>
        <strain evidence="4">HT</strain>
        <tissue evidence="4">Whole worm</tissue>
    </source>
</reference>
<name>A0A8E0SB12_9TREM</name>
<dbReference type="PROSITE" id="PS51421">
    <property type="entry name" value="RAS"/>
    <property type="match status" value="1"/>
</dbReference>
<dbReference type="Gene3D" id="3.40.50.300">
    <property type="entry name" value="P-loop containing nucleotide triphosphate hydrolases"/>
    <property type="match status" value="2"/>
</dbReference>
<proteinExistence type="inferred from homology"/>
<dbReference type="Proteomes" id="UP000728185">
    <property type="component" value="Unassembled WGS sequence"/>
</dbReference>
<feature type="compositionally biased region" description="Basic and acidic residues" evidence="3">
    <location>
        <begin position="189"/>
        <end position="203"/>
    </location>
</feature>
<dbReference type="GO" id="GO:0003924">
    <property type="term" value="F:GTPase activity"/>
    <property type="evidence" value="ECO:0007669"/>
    <property type="project" value="InterPro"/>
</dbReference>
<evidence type="ECO:0000256" key="1">
    <source>
        <dbReference type="ARBA" id="ARBA00008846"/>
    </source>
</evidence>
<dbReference type="SMART" id="SM00175">
    <property type="entry name" value="RAB"/>
    <property type="match status" value="1"/>
</dbReference>
<comment type="similarity">
    <text evidence="1">Belongs to the small GTPase superfamily. RGK family.</text>
</comment>
<dbReference type="PRINTS" id="PR00449">
    <property type="entry name" value="RASTRNSFRMNG"/>
</dbReference>
<accession>A0A8E0SB12</accession>
<dbReference type="PROSITE" id="PS51419">
    <property type="entry name" value="RAB"/>
    <property type="match status" value="1"/>
</dbReference>
<sequence length="580" mass="65917">MSGKRRSFIRWIKSAKVFRHKKLVKCKHTCDEPRSPDLPVNQLTVEEELDSEENPIPIAECTTQPCETAVPADDFDLFVQLSNSPTCPVPTARFEQEAVRIPLDVEFGRRLHFRPCTDRSTEPSSRNSLVNEDLRRVMSVIERKPSLPKPTSFRRDLARASFRSRSVRERQAARKIRHPWPVVDGDADFESRSPARTDRHQDEMKNDLEMEPTDMPHLYRVRSFKLTRKGVINLGDTFRTWSVVGLTSNQVNERINSELLLAQRYSDAETAPNSAGLMPTESFRFPRRSHACEFRQSGVDDTGRRSALKQENGLRIDTRVVDTKPNTGNEQPIRIQIVGSPNVGKTALCRQMITSEFLGAKMESMSEDTVERYVTVELDDQTWNIVLIDNFGEAGSDDLALVSSIRLQESRLPTGDSSSMQNTLQLLPQSKSSGSTILKDVLVYLLVFAVDDRRSFEYVSKLLQVLSKVTSDQLVMLVGNKADLVRCRSVPNEKGKRLAHLHGCKYFEVSTAINHLVDELLVGIILQVKKLRTNRLSPSHLEVPDATERRMSSLRLHGEAIVRYLRDKFDAKSCEDIQWA</sequence>
<dbReference type="SMART" id="SM00173">
    <property type="entry name" value="RAS"/>
    <property type="match status" value="1"/>
</dbReference>
<keyword evidence="2" id="KW-0597">Phosphoprotein</keyword>
<organism evidence="4 5">
    <name type="scientific">Fasciolopsis buskii</name>
    <dbReference type="NCBI Taxonomy" id="27845"/>
    <lineage>
        <taxon>Eukaryota</taxon>
        <taxon>Metazoa</taxon>
        <taxon>Spiralia</taxon>
        <taxon>Lophotrochozoa</taxon>
        <taxon>Platyhelminthes</taxon>
        <taxon>Trematoda</taxon>
        <taxon>Digenea</taxon>
        <taxon>Plagiorchiida</taxon>
        <taxon>Echinostomata</taxon>
        <taxon>Echinostomatoidea</taxon>
        <taxon>Fasciolidae</taxon>
        <taxon>Fasciolopsis</taxon>
    </lineage>
</organism>
<comment type="caution">
    <text evidence="4">The sequence shown here is derived from an EMBL/GenBank/DDBJ whole genome shotgun (WGS) entry which is preliminary data.</text>
</comment>
<evidence type="ECO:0000256" key="3">
    <source>
        <dbReference type="SAM" id="MobiDB-lite"/>
    </source>
</evidence>
<evidence type="ECO:0000313" key="4">
    <source>
        <dbReference type="EMBL" id="KAA0200885.1"/>
    </source>
</evidence>
<evidence type="ECO:0000256" key="2">
    <source>
        <dbReference type="ARBA" id="ARBA00022553"/>
    </source>
</evidence>
<dbReference type="Pfam" id="PF00071">
    <property type="entry name" value="Ras"/>
    <property type="match status" value="1"/>
</dbReference>
<dbReference type="InterPro" id="IPR001806">
    <property type="entry name" value="Small_GTPase"/>
</dbReference>
<dbReference type="InterPro" id="IPR051641">
    <property type="entry name" value="RGK_GTP-binding_reg"/>
</dbReference>
<dbReference type="PANTHER" id="PTHR45775">
    <property type="entry name" value="RAD, GEM/KIR FAMILY MEMBER 2, ISOFORM C"/>
    <property type="match status" value="1"/>
</dbReference>
<dbReference type="EMBL" id="LUCM01000228">
    <property type="protein sequence ID" value="KAA0200885.1"/>
    <property type="molecule type" value="Genomic_DNA"/>
</dbReference>
<dbReference type="GO" id="GO:0005246">
    <property type="term" value="F:calcium channel regulator activity"/>
    <property type="evidence" value="ECO:0007669"/>
    <property type="project" value="TreeGrafter"/>
</dbReference>
<dbReference type="AlphaFoldDB" id="A0A8E0SB12"/>
<dbReference type="OrthoDB" id="5239715at2759"/>
<dbReference type="GO" id="GO:0005525">
    <property type="term" value="F:GTP binding"/>
    <property type="evidence" value="ECO:0007669"/>
    <property type="project" value="InterPro"/>
</dbReference>
<dbReference type="InterPro" id="IPR027417">
    <property type="entry name" value="P-loop_NTPase"/>
</dbReference>
<dbReference type="GO" id="GO:0005886">
    <property type="term" value="C:plasma membrane"/>
    <property type="evidence" value="ECO:0007669"/>
    <property type="project" value="TreeGrafter"/>
</dbReference>
<keyword evidence="5" id="KW-1185">Reference proteome</keyword>
<protein>
    <submittedName>
        <fullName evidence="4">Rad and Gem GTP binding protein 1</fullName>
    </submittedName>
</protein>
<evidence type="ECO:0000313" key="5">
    <source>
        <dbReference type="Proteomes" id="UP000728185"/>
    </source>
</evidence>
<feature type="region of interest" description="Disordered" evidence="3">
    <location>
        <begin position="184"/>
        <end position="203"/>
    </location>
</feature>